<protein>
    <submittedName>
        <fullName evidence="1">Uncharacterized protein</fullName>
    </submittedName>
</protein>
<dbReference type="EMBL" id="LAZR01008667">
    <property type="protein sequence ID" value="KKM77282.1"/>
    <property type="molecule type" value="Genomic_DNA"/>
</dbReference>
<dbReference type="AlphaFoldDB" id="A0A0F9N780"/>
<gene>
    <name evidence="1" type="ORF">LCGC14_1371590</name>
</gene>
<evidence type="ECO:0000313" key="1">
    <source>
        <dbReference type="EMBL" id="KKM77282.1"/>
    </source>
</evidence>
<comment type="caution">
    <text evidence="1">The sequence shown here is derived from an EMBL/GenBank/DDBJ whole genome shotgun (WGS) entry which is preliminary data.</text>
</comment>
<organism evidence="1">
    <name type="scientific">marine sediment metagenome</name>
    <dbReference type="NCBI Taxonomy" id="412755"/>
    <lineage>
        <taxon>unclassified sequences</taxon>
        <taxon>metagenomes</taxon>
        <taxon>ecological metagenomes</taxon>
    </lineage>
</organism>
<name>A0A0F9N780_9ZZZZ</name>
<sequence length="55" mass="6371">MDRVYDIELSCGCLIATAEANEGNVGYQPCRLPECKAEEEYWIEYRKKEAKAVRK</sequence>
<proteinExistence type="predicted"/>
<reference evidence="1" key="1">
    <citation type="journal article" date="2015" name="Nature">
        <title>Complex archaea that bridge the gap between prokaryotes and eukaryotes.</title>
        <authorList>
            <person name="Spang A."/>
            <person name="Saw J.H."/>
            <person name="Jorgensen S.L."/>
            <person name="Zaremba-Niedzwiedzka K."/>
            <person name="Martijn J."/>
            <person name="Lind A.E."/>
            <person name="van Eijk R."/>
            <person name="Schleper C."/>
            <person name="Guy L."/>
            <person name="Ettema T.J."/>
        </authorList>
    </citation>
    <scope>NUCLEOTIDE SEQUENCE</scope>
</reference>
<accession>A0A0F9N780</accession>